<protein>
    <submittedName>
        <fullName evidence="3">Glycosyltransferase</fullName>
    </submittedName>
</protein>
<proteinExistence type="predicted"/>
<organism evidence="3 4">
    <name type="scientific">Acidisoma cellulosilyticum</name>
    <dbReference type="NCBI Taxonomy" id="2802395"/>
    <lineage>
        <taxon>Bacteria</taxon>
        <taxon>Pseudomonadati</taxon>
        <taxon>Pseudomonadota</taxon>
        <taxon>Alphaproteobacteria</taxon>
        <taxon>Acetobacterales</taxon>
        <taxon>Acidocellaceae</taxon>
        <taxon>Acidisoma</taxon>
    </lineage>
</organism>
<dbReference type="Pfam" id="PF00534">
    <property type="entry name" value="Glycos_transf_1"/>
    <property type="match status" value="1"/>
</dbReference>
<accession>A0A963Z395</accession>
<dbReference type="Proteomes" id="UP000721844">
    <property type="component" value="Unassembled WGS sequence"/>
</dbReference>
<name>A0A963Z395_9PROT</name>
<gene>
    <name evidence="3" type="ORF">ACELLULO517_15945</name>
</gene>
<sequence>MPDLDESERDGLDLSRRKLRAPRIAIVHEWLQVNAGSERVLEQLLLCFPDADLFATVDFMSPKERAFLKGRKVTTTFIQKLPGAKRLFRHYLGLMPMAIEQLDVSAYDIVISSNHAVAKGVLTGPDQVHVSYVHSPMRYIWDLQHQYLRQAGLGWSLKAIYVRWLFNKMRLWDFASAQHVDHFIANSRYIARRVKKAYARDASVIHPPVDVTDFTIGRQKGDFYLLAGRFVPYKRADLVVSAFQADPGRKLVVVGDGPEAAKVRAAAKGASNIEFRGSVPKSELIDLMQGARAAIFAAEEDFGIAMVEVQACGTPVIAFGKGGALDIIETAEEACPTGILFDDQSVESIKDALARFDAMAADIAPETCRANALRFSEERFRDRMRSFVQDMAGAEV</sequence>
<dbReference type="EMBL" id="JAESVA010000005">
    <property type="protein sequence ID" value="MCB8881741.1"/>
    <property type="molecule type" value="Genomic_DNA"/>
</dbReference>
<dbReference type="InterPro" id="IPR050194">
    <property type="entry name" value="Glycosyltransferase_grp1"/>
</dbReference>
<dbReference type="PANTHER" id="PTHR45947:SF3">
    <property type="entry name" value="SULFOQUINOVOSYL TRANSFERASE SQD2"/>
    <property type="match status" value="1"/>
</dbReference>
<dbReference type="InterPro" id="IPR028098">
    <property type="entry name" value="Glyco_trans_4-like_N"/>
</dbReference>
<dbReference type="Pfam" id="PF13439">
    <property type="entry name" value="Glyco_transf_4"/>
    <property type="match status" value="1"/>
</dbReference>
<evidence type="ECO:0000313" key="3">
    <source>
        <dbReference type="EMBL" id="MCB8881741.1"/>
    </source>
</evidence>
<evidence type="ECO:0000259" key="2">
    <source>
        <dbReference type="Pfam" id="PF13439"/>
    </source>
</evidence>
<comment type="caution">
    <text evidence="3">The sequence shown here is derived from an EMBL/GenBank/DDBJ whole genome shotgun (WGS) entry which is preliminary data.</text>
</comment>
<feature type="domain" description="Glycosyl transferase family 1" evidence="1">
    <location>
        <begin position="220"/>
        <end position="356"/>
    </location>
</feature>
<dbReference type="InterPro" id="IPR001296">
    <property type="entry name" value="Glyco_trans_1"/>
</dbReference>
<dbReference type="PANTHER" id="PTHR45947">
    <property type="entry name" value="SULFOQUINOVOSYL TRANSFERASE SQD2"/>
    <property type="match status" value="1"/>
</dbReference>
<dbReference type="GO" id="GO:0016757">
    <property type="term" value="F:glycosyltransferase activity"/>
    <property type="evidence" value="ECO:0007669"/>
    <property type="project" value="InterPro"/>
</dbReference>
<dbReference type="SUPFAM" id="SSF53756">
    <property type="entry name" value="UDP-Glycosyltransferase/glycogen phosphorylase"/>
    <property type="match status" value="1"/>
</dbReference>
<evidence type="ECO:0000313" key="4">
    <source>
        <dbReference type="Proteomes" id="UP000721844"/>
    </source>
</evidence>
<dbReference type="AlphaFoldDB" id="A0A963Z395"/>
<keyword evidence="4" id="KW-1185">Reference proteome</keyword>
<evidence type="ECO:0000259" key="1">
    <source>
        <dbReference type="Pfam" id="PF00534"/>
    </source>
</evidence>
<reference evidence="3 4" key="1">
    <citation type="journal article" date="2021" name="Microorganisms">
        <title>Acidisoma silvae sp. nov. and Acidisomacellulosilytica sp. nov., Two Acidophilic Bacteria Isolated from Decaying Wood, Hydrolyzing Cellulose and Producing Poly-3-hydroxybutyrate.</title>
        <authorList>
            <person name="Mieszkin S."/>
            <person name="Pouder E."/>
            <person name="Uroz S."/>
            <person name="Simon-Colin C."/>
            <person name="Alain K."/>
        </authorList>
    </citation>
    <scope>NUCLEOTIDE SEQUENCE [LARGE SCALE GENOMIC DNA]</scope>
    <source>
        <strain evidence="3 4">HW T5.17</strain>
    </source>
</reference>
<feature type="domain" description="Glycosyltransferase subfamily 4-like N-terminal" evidence="2">
    <location>
        <begin position="36"/>
        <end position="211"/>
    </location>
</feature>
<dbReference type="Gene3D" id="3.40.50.2000">
    <property type="entry name" value="Glycogen Phosphorylase B"/>
    <property type="match status" value="2"/>
</dbReference>